<sequence length="354" mass="40963">MSTINYKVMSSNGLLNKYNNKGLTGLCNLGNTCYINACMQILSHCYEFNEILENININNDEKSLLLYEWKQLKDLMWTTNCVISPNRFIRAIQHMAQVKKRELFTGYAQNDLPEFLIFLFDCFHEGIERKVDINIVGTSKNTIDEVAKKCYVMIKNNYSNSYSEILQLFFGIHVSLIISNTKENKIYSITPESFSIINLPIPRDANNSKTYTIYDCFDLYTSDEVLENENAWFNEATHKKESVKKCIKFWSLPTILIVDFKRFDNNNRKLNNIIETPLCGVDFGNYELGYNKTNCIYELFGICNHSGGVQGGHYTSYVKNANQKWYSYNDTTVTEISEASLISAKAYSYCYRKV</sequence>
<dbReference type="PROSITE" id="PS50235">
    <property type="entry name" value="USP_3"/>
    <property type="match status" value="1"/>
</dbReference>
<evidence type="ECO:0000313" key="2">
    <source>
        <dbReference type="EMBL" id="QHT01758.1"/>
    </source>
</evidence>
<dbReference type="PROSITE" id="PS00973">
    <property type="entry name" value="USP_2"/>
    <property type="match status" value="1"/>
</dbReference>
<dbReference type="Gene3D" id="3.90.70.10">
    <property type="entry name" value="Cysteine proteinases"/>
    <property type="match status" value="1"/>
</dbReference>
<dbReference type="InterPro" id="IPR028889">
    <property type="entry name" value="USP"/>
</dbReference>
<dbReference type="GO" id="GO:0016579">
    <property type="term" value="P:protein deubiquitination"/>
    <property type="evidence" value="ECO:0007669"/>
    <property type="project" value="InterPro"/>
</dbReference>
<dbReference type="AlphaFoldDB" id="A0A6C0CAZ1"/>
<dbReference type="PANTHER" id="PTHR21646:SF23">
    <property type="entry name" value="UBIQUITIN CARBOXYL-TERMINAL HYDROLASE USP2"/>
    <property type="match status" value="1"/>
</dbReference>
<organism evidence="2">
    <name type="scientific">viral metagenome</name>
    <dbReference type="NCBI Taxonomy" id="1070528"/>
    <lineage>
        <taxon>unclassified sequences</taxon>
        <taxon>metagenomes</taxon>
        <taxon>organismal metagenomes</taxon>
    </lineage>
</organism>
<dbReference type="GO" id="GO:0004843">
    <property type="term" value="F:cysteine-type deubiquitinase activity"/>
    <property type="evidence" value="ECO:0007669"/>
    <property type="project" value="InterPro"/>
</dbReference>
<evidence type="ECO:0000259" key="1">
    <source>
        <dbReference type="PROSITE" id="PS50235"/>
    </source>
</evidence>
<feature type="domain" description="USP" evidence="1">
    <location>
        <begin position="24"/>
        <end position="354"/>
    </location>
</feature>
<dbReference type="InterPro" id="IPR050185">
    <property type="entry name" value="Ub_carboxyl-term_hydrolase"/>
</dbReference>
<dbReference type="EMBL" id="MN739380">
    <property type="protein sequence ID" value="QHT01758.1"/>
    <property type="molecule type" value="Genomic_DNA"/>
</dbReference>
<dbReference type="Pfam" id="PF00443">
    <property type="entry name" value="UCH"/>
    <property type="match status" value="1"/>
</dbReference>
<dbReference type="InterPro" id="IPR018200">
    <property type="entry name" value="USP_CS"/>
</dbReference>
<dbReference type="InterPro" id="IPR001394">
    <property type="entry name" value="Peptidase_C19_UCH"/>
</dbReference>
<protein>
    <recommendedName>
        <fullName evidence="1">USP domain-containing protein</fullName>
    </recommendedName>
</protein>
<accession>A0A6C0CAZ1</accession>
<dbReference type="PANTHER" id="PTHR21646">
    <property type="entry name" value="UBIQUITIN CARBOXYL-TERMINAL HYDROLASE"/>
    <property type="match status" value="1"/>
</dbReference>
<name>A0A6C0CAZ1_9ZZZZ</name>
<dbReference type="PROSITE" id="PS00972">
    <property type="entry name" value="USP_1"/>
    <property type="match status" value="1"/>
</dbReference>
<dbReference type="InterPro" id="IPR038765">
    <property type="entry name" value="Papain-like_cys_pep_sf"/>
</dbReference>
<proteinExistence type="predicted"/>
<reference evidence="2" key="1">
    <citation type="journal article" date="2020" name="Nature">
        <title>Giant virus diversity and host interactions through global metagenomics.</title>
        <authorList>
            <person name="Schulz F."/>
            <person name="Roux S."/>
            <person name="Paez-Espino D."/>
            <person name="Jungbluth S."/>
            <person name="Walsh D.A."/>
            <person name="Denef V.J."/>
            <person name="McMahon K.D."/>
            <person name="Konstantinidis K.T."/>
            <person name="Eloe-Fadrosh E.A."/>
            <person name="Kyrpides N.C."/>
            <person name="Woyke T."/>
        </authorList>
    </citation>
    <scope>NUCLEOTIDE SEQUENCE</scope>
    <source>
        <strain evidence="2">GVMAG-M-3300020523-10</strain>
    </source>
</reference>
<dbReference type="SUPFAM" id="SSF54001">
    <property type="entry name" value="Cysteine proteinases"/>
    <property type="match status" value="1"/>
</dbReference>